<gene>
    <name evidence="1" type="ORF">L9059_13470</name>
</gene>
<reference evidence="1 2" key="1">
    <citation type="submission" date="2022-02" db="EMBL/GenBank/DDBJ databases">
        <title>Comparative genomics of the first Antarctic Pseudomonas spp. capable of biotransforming 2,4,6-Trinitrotoluene.</title>
        <authorList>
            <person name="Cabrera M.A."/>
            <person name="Marquez S.L."/>
            <person name="Perez-Donoso J.M."/>
        </authorList>
    </citation>
    <scope>NUCLEOTIDE SEQUENCE [LARGE SCALE GENOMIC DNA]</scope>
    <source>
        <strain evidence="1 2">TNT19</strain>
    </source>
</reference>
<accession>A0ABT0EZJ8</accession>
<dbReference type="EMBL" id="JAKNRW010000009">
    <property type="protein sequence ID" value="MCK1791176.1"/>
    <property type="molecule type" value="Genomic_DNA"/>
</dbReference>
<evidence type="ECO:0008006" key="3">
    <source>
        <dbReference type="Google" id="ProtNLM"/>
    </source>
</evidence>
<evidence type="ECO:0000313" key="1">
    <source>
        <dbReference type="EMBL" id="MCK1791176.1"/>
    </source>
</evidence>
<protein>
    <recommendedName>
        <fullName evidence="3">Apea-like HEPN domain-containing protein</fullName>
    </recommendedName>
</protein>
<comment type="caution">
    <text evidence="1">The sequence shown here is derived from an EMBL/GenBank/DDBJ whole genome shotgun (WGS) entry which is preliminary data.</text>
</comment>
<name>A0ABT0EZJ8_9PSED</name>
<dbReference type="RefSeq" id="WP_247291529.1">
    <property type="nucleotide sequence ID" value="NZ_JAKNRW010000009.1"/>
</dbReference>
<evidence type="ECO:0000313" key="2">
    <source>
        <dbReference type="Proteomes" id="UP001299876"/>
    </source>
</evidence>
<organism evidence="1 2">
    <name type="scientific">Pseudomonas violetae</name>
    <dbReference type="NCBI Taxonomy" id="2915813"/>
    <lineage>
        <taxon>Bacteria</taxon>
        <taxon>Pseudomonadati</taxon>
        <taxon>Pseudomonadota</taxon>
        <taxon>Gammaproteobacteria</taxon>
        <taxon>Pseudomonadales</taxon>
        <taxon>Pseudomonadaceae</taxon>
        <taxon>Pseudomonas</taxon>
    </lineage>
</organism>
<proteinExistence type="predicted"/>
<keyword evidence="2" id="KW-1185">Reference proteome</keyword>
<sequence>MDRLDFKSNWPINDEHLLELGRLMTMWIALENQVMVSISKLMGYDDILDRRPTILLAHANFKQRVDALHTLCEQLVKQFPSLANYENVISKIKAAQKGRNKYAHNGLTLNPESGHFEIHRLSAQGTLKVTSEIVHVNDIREVTAKTHEAACLLYTLITSKPCPTMWERQSPRSKS</sequence>
<dbReference type="Proteomes" id="UP001299876">
    <property type="component" value="Unassembled WGS sequence"/>
</dbReference>